<protein>
    <recommendedName>
        <fullName evidence="3 6">Beta-lactamase</fullName>
        <ecNumber evidence="3 6">3.5.2.6</ecNumber>
    </recommendedName>
</protein>
<dbReference type="PANTHER" id="PTHR35333:SF3">
    <property type="entry name" value="BETA-LACTAMASE-TYPE TRANSPEPTIDASE FOLD CONTAINING PROTEIN"/>
    <property type="match status" value="1"/>
</dbReference>
<dbReference type="EC" id="3.5.2.6" evidence="3 6"/>
<dbReference type="PROSITE" id="PS51257">
    <property type="entry name" value="PROKAR_LIPOPROTEIN"/>
    <property type="match status" value="1"/>
</dbReference>
<organism evidence="9 10">
    <name type="scientific">Comamonas testosteroni TK102</name>
    <dbReference type="NCBI Taxonomy" id="1392005"/>
    <lineage>
        <taxon>Bacteria</taxon>
        <taxon>Pseudomonadati</taxon>
        <taxon>Pseudomonadota</taxon>
        <taxon>Betaproteobacteria</taxon>
        <taxon>Burkholderiales</taxon>
        <taxon>Comamonadaceae</taxon>
        <taxon>Comamonas</taxon>
    </lineage>
</organism>
<dbReference type="EMBL" id="CP006704">
    <property type="protein sequence ID" value="AIJ46625.1"/>
    <property type="molecule type" value="Genomic_DNA"/>
</dbReference>
<dbReference type="InterPro" id="IPR012338">
    <property type="entry name" value="Beta-lactam/transpept-like"/>
</dbReference>
<dbReference type="InterPro" id="IPR045155">
    <property type="entry name" value="Beta-lactam_cat"/>
</dbReference>
<evidence type="ECO:0000313" key="9">
    <source>
        <dbReference type="EMBL" id="AIJ46625.1"/>
    </source>
</evidence>
<dbReference type="SUPFAM" id="SSF56601">
    <property type="entry name" value="beta-lactamase/transpeptidase-like"/>
    <property type="match status" value="1"/>
</dbReference>
<dbReference type="GO" id="GO:0046677">
    <property type="term" value="P:response to antibiotic"/>
    <property type="evidence" value="ECO:0007669"/>
    <property type="project" value="UniProtKB-UniRule"/>
</dbReference>
<dbReference type="RefSeq" id="WP_043372438.1">
    <property type="nucleotide sequence ID" value="NZ_CP006704.1"/>
</dbReference>
<comment type="catalytic activity">
    <reaction evidence="1 6">
        <text>a beta-lactam + H2O = a substituted beta-amino acid</text>
        <dbReference type="Rhea" id="RHEA:20401"/>
        <dbReference type="ChEBI" id="CHEBI:15377"/>
        <dbReference type="ChEBI" id="CHEBI:35627"/>
        <dbReference type="ChEBI" id="CHEBI:140347"/>
        <dbReference type="EC" id="3.5.2.6"/>
    </reaction>
</comment>
<dbReference type="GO" id="GO:0030655">
    <property type="term" value="P:beta-lactam antibiotic catabolic process"/>
    <property type="evidence" value="ECO:0007669"/>
    <property type="project" value="InterPro"/>
</dbReference>
<evidence type="ECO:0000256" key="3">
    <source>
        <dbReference type="ARBA" id="ARBA00012865"/>
    </source>
</evidence>
<sequence>MQRRSMLTTGLALGLGAWGLSGCAFISKQQAAAARTLSDELAALEIQSQGRFGLYVVDTVSGAEAGWRGDERFPMCSTFKTLLAARVLYLAQRSEIRLWRKLYYSPAEVVAWSPISEKRAGANGGMTVQELCEAMVVVSDNTAANVMLEASGGPAALTQWLREMGDGTTRLDRNEPSLNTALPGDERDTTTPRAMVQSLQKLLLGDVLEGYARALLQQWLADSRTGDKRVRSGMPGDWKVGGKTGSGERGTACDTLIVWPTAQSAPLLVTAYLTGSPLDGAGREAVLARAGEAIKRWYYAI</sequence>
<gene>
    <name evidence="9" type="ORF">O987_12510</name>
</gene>
<name>A0A076PSC6_COMTE</name>
<dbReference type="InterPro" id="IPR000871">
    <property type="entry name" value="Beta-lactam_class-A"/>
</dbReference>
<dbReference type="AlphaFoldDB" id="A0A076PSC6"/>
<evidence type="ECO:0000256" key="7">
    <source>
        <dbReference type="SAM" id="MobiDB-lite"/>
    </source>
</evidence>
<reference evidence="9 10" key="1">
    <citation type="journal article" date="2014" name="Genome Announc.">
        <title>Complete Genome Sequence of Polychlorinated Biphenyl Degrader Comamonas testosteroni TK102 (NBRC 109938).</title>
        <authorList>
            <person name="Fukuda K."/>
            <person name="Hosoyama A."/>
            <person name="Tsuchikane K."/>
            <person name="Ohji S."/>
            <person name="Yamazoe A."/>
            <person name="Fujita N."/>
            <person name="Shintani M."/>
            <person name="Kimbara K."/>
        </authorList>
    </citation>
    <scope>NUCLEOTIDE SEQUENCE [LARGE SCALE GENOMIC DNA]</scope>
    <source>
        <strain evidence="9">TK102</strain>
    </source>
</reference>
<evidence type="ECO:0000256" key="6">
    <source>
        <dbReference type="RuleBase" id="RU361140"/>
    </source>
</evidence>
<evidence type="ECO:0000256" key="2">
    <source>
        <dbReference type="ARBA" id="ARBA00009009"/>
    </source>
</evidence>
<keyword evidence="4 6" id="KW-0378">Hydrolase</keyword>
<accession>A0A076PSC6</accession>
<dbReference type="PROSITE" id="PS00146">
    <property type="entry name" value="BETA_LACTAMASE_A"/>
    <property type="match status" value="1"/>
</dbReference>
<dbReference type="InterPro" id="IPR023650">
    <property type="entry name" value="Beta-lactam_class-A_AS"/>
</dbReference>
<dbReference type="GO" id="GO:0008800">
    <property type="term" value="F:beta-lactamase activity"/>
    <property type="evidence" value="ECO:0007669"/>
    <property type="project" value="UniProtKB-UniRule"/>
</dbReference>
<dbReference type="NCBIfam" id="NF033103">
    <property type="entry name" value="bla_class_A"/>
    <property type="match status" value="1"/>
</dbReference>
<dbReference type="KEGG" id="ctes:O987_12510"/>
<proteinExistence type="inferred from homology"/>
<dbReference type="Gene3D" id="3.40.710.10">
    <property type="entry name" value="DD-peptidase/beta-lactamase superfamily"/>
    <property type="match status" value="1"/>
</dbReference>
<evidence type="ECO:0000256" key="4">
    <source>
        <dbReference type="ARBA" id="ARBA00022801"/>
    </source>
</evidence>
<dbReference type="PANTHER" id="PTHR35333">
    <property type="entry name" value="BETA-LACTAMASE"/>
    <property type="match status" value="1"/>
</dbReference>
<evidence type="ECO:0000313" key="10">
    <source>
        <dbReference type="Proteomes" id="UP000028782"/>
    </source>
</evidence>
<dbReference type="PRINTS" id="PR00118">
    <property type="entry name" value="BLACTAMASEA"/>
</dbReference>
<feature type="region of interest" description="Disordered" evidence="7">
    <location>
        <begin position="168"/>
        <end position="190"/>
    </location>
</feature>
<feature type="domain" description="Beta-lactamase class A catalytic" evidence="8">
    <location>
        <begin position="53"/>
        <end position="263"/>
    </location>
</feature>
<dbReference type="Pfam" id="PF13354">
    <property type="entry name" value="Beta-lactamase2"/>
    <property type="match status" value="1"/>
</dbReference>
<dbReference type="Proteomes" id="UP000028782">
    <property type="component" value="Chromosome"/>
</dbReference>
<feature type="region of interest" description="Disordered" evidence="7">
    <location>
        <begin position="227"/>
        <end position="246"/>
    </location>
</feature>
<evidence type="ECO:0000256" key="1">
    <source>
        <dbReference type="ARBA" id="ARBA00001526"/>
    </source>
</evidence>
<comment type="similarity">
    <text evidence="2 6">Belongs to the class-A beta-lactamase family.</text>
</comment>
<keyword evidence="5 6" id="KW-0046">Antibiotic resistance</keyword>
<dbReference type="HOGENOM" id="CLU_031960_6_0_4"/>
<evidence type="ECO:0000256" key="5">
    <source>
        <dbReference type="ARBA" id="ARBA00023251"/>
    </source>
</evidence>
<evidence type="ECO:0000259" key="8">
    <source>
        <dbReference type="Pfam" id="PF13354"/>
    </source>
</evidence>